<feature type="compositionally biased region" description="Low complexity" evidence="1">
    <location>
        <begin position="1"/>
        <end position="42"/>
    </location>
</feature>
<reference evidence="2" key="2">
    <citation type="submission" date="2023-06" db="EMBL/GenBank/DDBJ databases">
        <authorList>
            <consortium name="Lawrence Berkeley National Laboratory"/>
            <person name="Haridas S."/>
            <person name="Hensen N."/>
            <person name="Bonometti L."/>
            <person name="Westerberg I."/>
            <person name="Brannstrom I.O."/>
            <person name="Guillou S."/>
            <person name="Cros-Aarteil S."/>
            <person name="Calhoun S."/>
            <person name="Kuo A."/>
            <person name="Mondo S."/>
            <person name="Pangilinan J."/>
            <person name="Riley R."/>
            <person name="LaButti K."/>
            <person name="Andreopoulos B."/>
            <person name="Lipzen A."/>
            <person name="Chen C."/>
            <person name="Yanf M."/>
            <person name="Daum C."/>
            <person name="Ng V."/>
            <person name="Clum A."/>
            <person name="Steindorff A."/>
            <person name="Ohm R."/>
            <person name="Martin F."/>
            <person name="Silar P."/>
            <person name="Natvig D."/>
            <person name="Lalanne C."/>
            <person name="Gautier V."/>
            <person name="Ament-velasquez S.L."/>
            <person name="Kruys A."/>
            <person name="Hutchinson M.I."/>
            <person name="Powell A.J."/>
            <person name="Barry K."/>
            <person name="Miller A.N."/>
            <person name="Grigoriev I.V."/>
            <person name="Debuchy R."/>
            <person name="Gladieux P."/>
            <person name="Thoren M.H."/>
            <person name="Johannesson H."/>
        </authorList>
    </citation>
    <scope>NUCLEOTIDE SEQUENCE</scope>
    <source>
        <strain evidence="2">CBS 232.78</strain>
    </source>
</reference>
<feature type="region of interest" description="Disordered" evidence="1">
    <location>
        <begin position="1"/>
        <end position="46"/>
    </location>
</feature>
<reference evidence="2" key="1">
    <citation type="journal article" date="2023" name="Mol. Phylogenet. Evol.">
        <title>Genome-scale phylogeny and comparative genomics of the fungal order Sordariales.</title>
        <authorList>
            <person name="Hensen N."/>
            <person name="Bonometti L."/>
            <person name="Westerberg I."/>
            <person name="Brannstrom I.O."/>
            <person name="Guillou S."/>
            <person name="Cros-Aarteil S."/>
            <person name="Calhoun S."/>
            <person name="Haridas S."/>
            <person name="Kuo A."/>
            <person name="Mondo S."/>
            <person name="Pangilinan J."/>
            <person name="Riley R."/>
            <person name="LaButti K."/>
            <person name="Andreopoulos B."/>
            <person name="Lipzen A."/>
            <person name="Chen C."/>
            <person name="Yan M."/>
            <person name="Daum C."/>
            <person name="Ng V."/>
            <person name="Clum A."/>
            <person name="Steindorff A."/>
            <person name="Ohm R.A."/>
            <person name="Martin F."/>
            <person name="Silar P."/>
            <person name="Natvig D.O."/>
            <person name="Lalanne C."/>
            <person name="Gautier V."/>
            <person name="Ament-Velasquez S.L."/>
            <person name="Kruys A."/>
            <person name="Hutchinson M.I."/>
            <person name="Powell A.J."/>
            <person name="Barry K."/>
            <person name="Miller A.N."/>
            <person name="Grigoriev I.V."/>
            <person name="Debuchy R."/>
            <person name="Gladieux P."/>
            <person name="Hiltunen Thoren M."/>
            <person name="Johannesson H."/>
        </authorList>
    </citation>
    <scope>NUCLEOTIDE SEQUENCE</scope>
    <source>
        <strain evidence="2">CBS 232.78</strain>
    </source>
</reference>
<feature type="compositionally biased region" description="Basic and acidic residues" evidence="1">
    <location>
        <begin position="75"/>
        <end position="91"/>
    </location>
</feature>
<dbReference type="EMBL" id="JAULSW010000005">
    <property type="protein sequence ID" value="KAK3381414.1"/>
    <property type="molecule type" value="Genomic_DNA"/>
</dbReference>
<name>A0AAE0TVR8_9PEZI</name>
<evidence type="ECO:0000313" key="2">
    <source>
        <dbReference type="EMBL" id="KAK3381414.1"/>
    </source>
</evidence>
<gene>
    <name evidence="2" type="ORF">B0H63DRAFT_475639</name>
</gene>
<feature type="compositionally biased region" description="Basic and acidic residues" evidence="1">
    <location>
        <begin position="115"/>
        <end position="153"/>
    </location>
</feature>
<feature type="compositionally biased region" description="Acidic residues" evidence="1">
    <location>
        <begin position="92"/>
        <end position="105"/>
    </location>
</feature>
<comment type="caution">
    <text evidence="2">The sequence shown here is derived from an EMBL/GenBank/DDBJ whole genome shotgun (WGS) entry which is preliminary data.</text>
</comment>
<dbReference type="Proteomes" id="UP001285441">
    <property type="component" value="Unassembled WGS sequence"/>
</dbReference>
<accession>A0AAE0TVR8</accession>
<protein>
    <submittedName>
        <fullName evidence="2">Uncharacterized protein</fullName>
    </submittedName>
</protein>
<evidence type="ECO:0000313" key="3">
    <source>
        <dbReference type="Proteomes" id="UP001285441"/>
    </source>
</evidence>
<feature type="region of interest" description="Disordered" evidence="1">
    <location>
        <begin position="70"/>
        <end position="177"/>
    </location>
</feature>
<sequence length="177" mass="19668">MSLVSRSSSRYSTTSSHHSLSVVYTSCSSSSSPYLTSASPYSIASREGEIITKEEVTAKEEEEKVALHESVAIEGAKEEATNQKEDKVIEKADEEVTITTEEEQEKDGIGTPDGGEGREQEVELSFDEIRQVPLLREKRDMESHGKKKEETEKKGKKLGRHTELVEEDEQELMTTGG</sequence>
<keyword evidence="3" id="KW-1185">Reference proteome</keyword>
<organism evidence="2 3">
    <name type="scientific">Podospora didyma</name>
    <dbReference type="NCBI Taxonomy" id="330526"/>
    <lineage>
        <taxon>Eukaryota</taxon>
        <taxon>Fungi</taxon>
        <taxon>Dikarya</taxon>
        <taxon>Ascomycota</taxon>
        <taxon>Pezizomycotina</taxon>
        <taxon>Sordariomycetes</taxon>
        <taxon>Sordariomycetidae</taxon>
        <taxon>Sordariales</taxon>
        <taxon>Podosporaceae</taxon>
        <taxon>Podospora</taxon>
    </lineage>
</organism>
<evidence type="ECO:0000256" key="1">
    <source>
        <dbReference type="SAM" id="MobiDB-lite"/>
    </source>
</evidence>
<proteinExistence type="predicted"/>
<dbReference type="AlphaFoldDB" id="A0AAE0TVR8"/>